<evidence type="ECO:0000313" key="4">
    <source>
        <dbReference type="Proteomes" id="UP000287352"/>
    </source>
</evidence>
<reference evidence="4" key="1">
    <citation type="submission" date="2018-12" db="EMBL/GenBank/DDBJ databases">
        <title>Tengunoibacter tsumagoiensis gen. nov., sp. nov., Dictyobacter kobayashii sp. nov., D. alpinus sp. nov., and D. joshuensis sp. nov. and description of Dictyobacteraceae fam. nov. within the order Ktedonobacterales isolated from Tengu-no-mugimeshi.</title>
        <authorList>
            <person name="Wang C.M."/>
            <person name="Zheng Y."/>
            <person name="Sakai Y."/>
            <person name="Toyoda A."/>
            <person name="Minakuchi Y."/>
            <person name="Abe K."/>
            <person name="Yokota A."/>
            <person name="Yabe S."/>
        </authorList>
    </citation>
    <scope>NUCLEOTIDE SEQUENCE [LARGE SCALE GENOMIC DNA]</scope>
    <source>
        <strain evidence="4">Uno3</strain>
    </source>
</reference>
<protein>
    <submittedName>
        <fullName evidence="3">Uncharacterized protein</fullName>
    </submittedName>
</protein>
<name>A0A401ZUD5_9CHLR</name>
<accession>A0A401ZUD5</accession>
<organism evidence="3 4">
    <name type="scientific">Tengunoibacter tsumagoiensis</name>
    <dbReference type="NCBI Taxonomy" id="2014871"/>
    <lineage>
        <taxon>Bacteria</taxon>
        <taxon>Bacillati</taxon>
        <taxon>Chloroflexota</taxon>
        <taxon>Ktedonobacteria</taxon>
        <taxon>Ktedonobacterales</taxon>
        <taxon>Dictyobacteraceae</taxon>
        <taxon>Tengunoibacter</taxon>
    </lineage>
</organism>
<feature type="region of interest" description="Disordered" evidence="2">
    <location>
        <begin position="61"/>
        <end position="124"/>
    </location>
</feature>
<feature type="coiled-coil region" evidence="1">
    <location>
        <begin position="12"/>
        <end position="43"/>
    </location>
</feature>
<evidence type="ECO:0000256" key="2">
    <source>
        <dbReference type="SAM" id="MobiDB-lite"/>
    </source>
</evidence>
<gene>
    <name evidence="3" type="ORF">KTT_02710</name>
</gene>
<dbReference type="EMBL" id="BIFR01000001">
    <property type="protein sequence ID" value="GCE10412.1"/>
    <property type="molecule type" value="Genomic_DNA"/>
</dbReference>
<feature type="compositionally biased region" description="Polar residues" evidence="2">
    <location>
        <begin position="65"/>
        <end position="81"/>
    </location>
</feature>
<proteinExistence type="predicted"/>
<keyword evidence="1" id="KW-0175">Coiled coil</keyword>
<feature type="compositionally biased region" description="Low complexity" evidence="2">
    <location>
        <begin position="82"/>
        <end position="95"/>
    </location>
</feature>
<comment type="caution">
    <text evidence="3">The sequence shown here is derived from an EMBL/GenBank/DDBJ whole genome shotgun (WGS) entry which is preliminary data.</text>
</comment>
<sequence>MDRNASNGFEGIAQMLLEQKKLMDALESENRELRRQLADLRRGIGIAVIIEGKTIQLANEGGIPNTPQSQAALQSLQGIQGNPSPSSANNYSNQNGRSTGGQSSIGGDKRDNNVRSPLADSFVL</sequence>
<evidence type="ECO:0000256" key="1">
    <source>
        <dbReference type="SAM" id="Coils"/>
    </source>
</evidence>
<dbReference type="OrthoDB" id="163128at2"/>
<dbReference type="AlphaFoldDB" id="A0A401ZUD5"/>
<keyword evidence="4" id="KW-1185">Reference proteome</keyword>
<dbReference type="Proteomes" id="UP000287352">
    <property type="component" value="Unassembled WGS sequence"/>
</dbReference>
<evidence type="ECO:0000313" key="3">
    <source>
        <dbReference type="EMBL" id="GCE10412.1"/>
    </source>
</evidence>
<dbReference type="RefSeq" id="WP_126578016.1">
    <property type="nucleotide sequence ID" value="NZ_BIFR01000001.1"/>
</dbReference>